<dbReference type="InterPro" id="IPR038741">
    <property type="entry name" value="AP5B1"/>
</dbReference>
<reference evidence="1" key="1">
    <citation type="journal article" date="2021" name="J. Hered.">
        <title>Genome Assembly of Salicaceae Populus deltoides (Eastern Cottonwood) I-69 Based on Nanopore Sequencing and Hi-C Technologies.</title>
        <authorList>
            <person name="Bai S."/>
            <person name="Wu H."/>
            <person name="Zhang J."/>
            <person name="Pan Z."/>
            <person name="Zhao W."/>
            <person name="Li Z."/>
            <person name="Tong C."/>
        </authorList>
    </citation>
    <scope>NUCLEOTIDE SEQUENCE</scope>
    <source>
        <tissue evidence="1">Leaf</tissue>
    </source>
</reference>
<comment type="caution">
    <text evidence="1">The sequence shown here is derived from an EMBL/GenBank/DDBJ whole genome shotgun (WGS) entry which is preliminary data.</text>
</comment>
<dbReference type="PANTHER" id="PTHR34033:SF1">
    <property type="entry name" value="AP-5 COMPLEX SUBUNIT BETA-1"/>
    <property type="match status" value="1"/>
</dbReference>
<organism evidence="1 2">
    <name type="scientific">Populus deltoides</name>
    <name type="common">Eastern poplar</name>
    <name type="synonym">Eastern cottonwood</name>
    <dbReference type="NCBI Taxonomy" id="3696"/>
    <lineage>
        <taxon>Eukaryota</taxon>
        <taxon>Viridiplantae</taxon>
        <taxon>Streptophyta</taxon>
        <taxon>Embryophyta</taxon>
        <taxon>Tracheophyta</taxon>
        <taxon>Spermatophyta</taxon>
        <taxon>Magnoliopsida</taxon>
        <taxon>eudicotyledons</taxon>
        <taxon>Gunneridae</taxon>
        <taxon>Pentapetalae</taxon>
        <taxon>rosids</taxon>
        <taxon>fabids</taxon>
        <taxon>Malpighiales</taxon>
        <taxon>Salicaceae</taxon>
        <taxon>Saliceae</taxon>
        <taxon>Populus</taxon>
    </lineage>
</organism>
<name>A0A8T2XV16_POPDE</name>
<evidence type="ECO:0000313" key="1">
    <source>
        <dbReference type="EMBL" id="KAH8496685.1"/>
    </source>
</evidence>
<gene>
    <name evidence="1" type="ORF">H0E87_019432</name>
</gene>
<proteinExistence type="predicted"/>
<dbReference type="EMBL" id="JACEGQ020000010">
    <property type="protein sequence ID" value="KAH8496685.1"/>
    <property type="molecule type" value="Genomic_DNA"/>
</dbReference>
<dbReference type="Proteomes" id="UP000807159">
    <property type="component" value="Chromosome 10"/>
</dbReference>
<dbReference type="PANTHER" id="PTHR34033">
    <property type="entry name" value="AP-5 COMPLEX SUBUNIT BETA-1"/>
    <property type="match status" value="1"/>
</dbReference>
<protein>
    <submittedName>
        <fullName evidence="1">Uncharacterized protein</fullName>
    </submittedName>
</protein>
<dbReference type="GO" id="GO:0030119">
    <property type="term" value="C:AP-type membrane coat adaptor complex"/>
    <property type="evidence" value="ECO:0007669"/>
    <property type="project" value="TreeGrafter"/>
</dbReference>
<accession>A0A8T2XV16</accession>
<evidence type="ECO:0000313" key="2">
    <source>
        <dbReference type="Proteomes" id="UP000807159"/>
    </source>
</evidence>
<sequence length="194" mass="21344">MDISHHNSHRIPFLLGEPPRNDDICSQIVSLDTVPVENDSREKESCRAPVTIDLEPREPIPGLVDFSIEANAENGQLFRCSREACGSPSNMGRETFQLKWWKCMAANSRARSVKLLEVPADFLIQASEQYLAPFVVSVIGEPLVNMVKDGGIIRNIIWKGSASDSFLDSTTSATALERGPLHLTYGDDRDGSGS</sequence>
<dbReference type="GO" id="GO:0016197">
    <property type="term" value="P:endosomal transport"/>
    <property type="evidence" value="ECO:0007669"/>
    <property type="project" value="InterPro"/>
</dbReference>
<dbReference type="AlphaFoldDB" id="A0A8T2XV16"/>
<keyword evidence="2" id="KW-1185">Reference proteome</keyword>